<dbReference type="Pfam" id="PF17111">
    <property type="entry name" value="PigL_N"/>
    <property type="match status" value="1"/>
</dbReference>
<organism evidence="3 4">
    <name type="scientific">Ramalina farinacea</name>
    <dbReference type="NCBI Taxonomy" id="258253"/>
    <lineage>
        <taxon>Eukaryota</taxon>
        <taxon>Fungi</taxon>
        <taxon>Dikarya</taxon>
        <taxon>Ascomycota</taxon>
        <taxon>Pezizomycotina</taxon>
        <taxon>Lecanoromycetes</taxon>
        <taxon>OSLEUM clade</taxon>
        <taxon>Lecanoromycetidae</taxon>
        <taxon>Lecanorales</taxon>
        <taxon>Lecanorineae</taxon>
        <taxon>Ramalinaceae</taxon>
        <taxon>Ramalina</taxon>
    </lineage>
</organism>
<protein>
    <recommendedName>
        <fullName evidence="2">Azaphilone pigments biosynthesis cluster protein L N-terminal domain-containing protein</fullName>
    </recommendedName>
</protein>
<name>A0AA43U1E9_9LECA</name>
<evidence type="ECO:0000313" key="3">
    <source>
        <dbReference type="EMBL" id="MDI1492407.1"/>
    </source>
</evidence>
<gene>
    <name evidence="3" type="ORF">OHK93_003621</name>
</gene>
<feature type="coiled-coil region" evidence="1">
    <location>
        <begin position="197"/>
        <end position="227"/>
    </location>
</feature>
<evidence type="ECO:0000313" key="4">
    <source>
        <dbReference type="Proteomes" id="UP001161017"/>
    </source>
</evidence>
<evidence type="ECO:0000256" key="1">
    <source>
        <dbReference type="SAM" id="Coils"/>
    </source>
</evidence>
<keyword evidence="4" id="KW-1185">Reference proteome</keyword>
<keyword evidence="1" id="KW-0175">Coiled coil</keyword>
<dbReference type="Proteomes" id="UP001161017">
    <property type="component" value="Unassembled WGS sequence"/>
</dbReference>
<dbReference type="InterPro" id="IPR031348">
    <property type="entry name" value="PigL_N"/>
</dbReference>
<proteinExistence type="predicted"/>
<evidence type="ECO:0000259" key="2">
    <source>
        <dbReference type="Pfam" id="PF17111"/>
    </source>
</evidence>
<feature type="domain" description="Azaphilone pigments biosynthesis cluster protein L N-terminal" evidence="2">
    <location>
        <begin position="3"/>
        <end position="218"/>
    </location>
</feature>
<dbReference type="EMBL" id="JAPUFD010000019">
    <property type="protein sequence ID" value="MDI1492407.1"/>
    <property type="molecule type" value="Genomic_DNA"/>
</dbReference>
<dbReference type="AlphaFoldDB" id="A0AA43U1E9"/>
<reference evidence="3" key="1">
    <citation type="journal article" date="2023" name="Genome Biol. Evol.">
        <title>First Whole Genome Sequence and Flow Cytometry Genome Size Data for the Lichen-Forming Fungus Ramalina farinacea (Ascomycota).</title>
        <authorList>
            <person name="Llewellyn T."/>
            <person name="Mian S."/>
            <person name="Hill R."/>
            <person name="Leitch I.J."/>
            <person name="Gaya E."/>
        </authorList>
    </citation>
    <scope>NUCLEOTIDE SEQUENCE</scope>
    <source>
        <strain evidence="3">LIQ254RAFAR</strain>
    </source>
</reference>
<sequence length="304" mass="33629">MSDPLSITASVVGITTAAIGSVKFLHTTIGDIKDVPNTLGNIRSDLEAVEPFLQKLRGELESEDSQVLLIDDIEGAVENCNSACSIFQNRLDHWMRHATKHKAFWAEWTDRLRVGIFEQGTINVFKGRLNDCKSTLIVSLSTSSMLTVTRQGFMMKEVKDSMLKSNELRLDAEKARATRELVVIESSLQQLTVSIRDEVNEESRRNLEQLLEEMQQQKASNEVFRKTCKEALLKTKNIHDGIEQEIKDTKANNNSRAVAGLINTPGEARNIKQNISGTSASGGSFAGSGVIYGLDLSNLSSKNE</sequence>
<accession>A0AA43U1E9</accession>
<comment type="caution">
    <text evidence="3">The sequence shown here is derived from an EMBL/GenBank/DDBJ whole genome shotgun (WGS) entry which is preliminary data.</text>
</comment>